<dbReference type="PANTHER" id="PTHR43791">
    <property type="entry name" value="PERMEASE-RELATED"/>
    <property type="match status" value="1"/>
</dbReference>
<feature type="transmembrane region" description="Helical" evidence="8">
    <location>
        <begin position="148"/>
        <end position="169"/>
    </location>
</feature>
<feature type="transmembrane region" description="Helical" evidence="8">
    <location>
        <begin position="282"/>
        <end position="303"/>
    </location>
</feature>
<keyword evidence="3 8" id="KW-0812">Transmembrane</keyword>
<evidence type="ECO:0000256" key="2">
    <source>
        <dbReference type="ARBA" id="ARBA00022448"/>
    </source>
</evidence>
<dbReference type="PANTHER" id="PTHR43791:SF3">
    <property type="entry name" value="MAJOR FACILITATOR SUPERFAMILY (MFS) PROFILE DOMAIN-CONTAINING PROTEIN"/>
    <property type="match status" value="1"/>
</dbReference>
<keyword evidence="4 8" id="KW-1133">Transmembrane helix</keyword>
<comment type="subcellular location">
    <subcellularLocation>
        <location evidence="1">Membrane</location>
        <topology evidence="1">Multi-pass membrane protein</topology>
    </subcellularLocation>
</comment>
<evidence type="ECO:0008006" key="11">
    <source>
        <dbReference type="Google" id="ProtNLM"/>
    </source>
</evidence>
<dbReference type="EMBL" id="JAPEUR010000134">
    <property type="protein sequence ID" value="KAJ4318829.1"/>
    <property type="molecule type" value="Genomic_DNA"/>
</dbReference>
<evidence type="ECO:0000256" key="5">
    <source>
        <dbReference type="ARBA" id="ARBA00023136"/>
    </source>
</evidence>
<comment type="caution">
    <text evidence="9">The sequence shown here is derived from an EMBL/GenBank/DDBJ whole genome shotgun (WGS) entry which is preliminary data.</text>
</comment>
<feature type="transmembrane region" description="Helical" evidence="8">
    <location>
        <begin position="181"/>
        <end position="199"/>
    </location>
</feature>
<feature type="transmembrane region" description="Helical" evidence="8">
    <location>
        <begin position="94"/>
        <end position="111"/>
    </location>
</feature>
<evidence type="ECO:0000313" key="9">
    <source>
        <dbReference type="EMBL" id="KAJ4318829.1"/>
    </source>
</evidence>
<dbReference type="FunFam" id="1.20.1250.20:FF:000018">
    <property type="entry name" value="MFS transporter permease"/>
    <property type="match status" value="1"/>
</dbReference>
<reference evidence="9" key="1">
    <citation type="submission" date="2022-10" db="EMBL/GenBank/DDBJ databases">
        <title>Tapping the CABI collections for fungal endophytes: first genome assemblies for Collariella, Neodidymelliopsis, Ascochyta clinopodiicola, Didymella pomorum, Didymosphaeria variabile, Neocosmospora piperis and Neocucurbitaria cava.</title>
        <authorList>
            <person name="Hill R."/>
        </authorList>
    </citation>
    <scope>NUCLEOTIDE SEQUENCE</scope>
    <source>
        <strain evidence="9">IMI 366586</strain>
    </source>
</reference>
<feature type="region of interest" description="Disordered" evidence="7">
    <location>
        <begin position="1"/>
        <end position="29"/>
    </location>
</feature>
<evidence type="ECO:0000256" key="6">
    <source>
        <dbReference type="ARBA" id="ARBA00023180"/>
    </source>
</evidence>
<gene>
    <name evidence="9" type="ORF">N0V84_006642</name>
</gene>
<keyword evidence="5 8" id="KW-0472">Membrane</keyword>
<proteinExistence type="predicted"/>
<dbReference type="InterPro" id="IPR036259">
    <property type="entry name" value="MFS_trans_sf"/>
</dbReference>
<evidence type="ECO:0000256" key="3">
    <source>
        <dbReference type="ARBA" id="ARBA00022692"/>
    </source>
</evidence>
<feature type="transmembrane region" description="Helical" evidence="8">
    <location>
        <begin position="56"/>
        <end position="74"/>
    </location>
</feature>
<dbReference type="Pfam" id="PF07690">
    <property type="entry name" value="MFS_1"/>
    <property type="match status" value="1"/>
</dbReference>
<keyword evidence="10" id="KW-1185">Reference proteome</keyword>
<evidence type="ECO:0000256" key="7">
    <source>
        <dbReference type="SAM" id="MobiDB-lite"/>
    </source>
</evidence>
<dbReference type="OrthoDB" id="3639251at2759"/>
<dbReference type="AlphaFoldDB" id="A0A9W8WBJ8"/>
<evidence type="ECO:0000256" key="1">
    <source>
        <dbReference type="ARBA" id="ARBA00004141"/>
    </source>
</evidence>
<evidence type="ECO:0000313" key="10">
    <source>
        <dbReference type="Proteomes" id="UP001140502"/>
    </source>
</evidence>
<feature type="transmembrane region" description="Helical" evidence="8">
    <location>
        <begin position="211"/>
        <end position="236"/>
    </location>
</feature>
<evidence type="ECO:0000256" key="4">
    <source>
        <dbReference type="ARBA" id="ARBA00022989"/>
    </source>
</evidence>
<dbReference type="GO" id="GO:0016020">
    <property type="term" value="C:membrane"/>
    <property type="evidence" value="ECO:0007669"/>
    <property type="project" value="UniProtKB-SubCell"/>
</dbReference>
<dbReference type="SUPFAM" id="SSF103473">
    <property type="entry name" value="MFS general substrate transporter"/>
    <property type="match status" value="1"/>
</dbReference>
<feature type="transmembrane region" description="Helical" evidence="8">
    <location>
        <begin position="347"/>
        <end position="366"/>
    </location>
</feature>
<keyword evidence="6" id="KW-0325">Glycoprotein</keyword>
<dbReference type="Gene3D" id="1.20.1250.20">
    <property type="entry name" value="MFS general substrate transporter like domains"/>
    <property type="match status" value="2"/>
</dbReference>
<evidence type="ECO:0000256" key="8">
    <source>
        <dbReference type="SAM" id="Phobius"/>
    </source>
</evidence>
<accession>A0A9W8WBJ8</accession>
<dbReference type="Proteomes" id="UP001140502">
    <property type="component" value="Unassembled WGS sequence"/>
</dbReference>
<dbReference type="InterPro" id="IPR011701">
    <property type="entry name" value="MFS"/>
</dbReference>
<sequence length="407" mass="45206">MGRSSVGDVSSKADMEVGQQQKSEHVESVQAADLESVNRLSEKEQKRVIRRIDLRLLPILGVMYSISIIDRSNLGYAMVAGMDVDLALTTGSRYTVVVMVFFVAYMSNLALPKAGPANWLSFLGVSFGSVLIGMGFTHHWGTLAVCRALLGVLEAGFLPGCTYLITCWYTRYEVGKRLSGFWIVSVFAGAFSAIFAYALSLLRGNGGLEGWRWIFIIEGAITVCFCILGWFIIVNFPAQAQGFLKPEERDFVIARLNLDRGDAEEDEVNLAKILFHLKDWRLYIWLVNMVATTLPGYAYSYFLPIILRGGLGFSTTQAQLLSAPPYVLAAGIVFLMAWFSDRKQIRGPIIAGLQIVTAIGMIITVYGGSNAVRYFGAFINWCMGHFRFLDAERLFDYILGHLLVEAE</sequence>
<feature type="transmembrane region" description="Helical" evidence="8">
    <location>
        <begin position="323"/>
        <end position="340"/>
    </location>
</feature>
<name>A0A9W8WBJ8_9HYPO</name>
<keyword evidence="2" id="KW-0813">Transport</keyword>
<protein>
    <recommendedName>
        <fullName evidence="11">Major facilitator superfamily (MFS) profile domain-containing protein</fullName>
    </recommendedName>
</protein>
<dbReference type="GO" id="GO:0022857">
    <property type="term" value="F:transmembrane transporter activity"/>
    <property type="evidence" value="ECO:0007669"/>
    <property type="project" value="InterPro"/>
</dbReference>
<feature type="transmembrane region" description="Helical" evidence="8">
    <location>
        <begin position="118"/>
        <end position="136"/>
    </location>
</feature>
<organism evidence="9 10">
    <name type="scientific">Fusarium piperis</name>
    <dbReference type="NCBI Taxonomy" id="1435070"/>
    <lineage>
        <taxon>Eukaryota</taxon>
        <taxon>Fungi</taxon>
        <taxon>Dikarya</taxon>
        <taxon>Ascomycota</taxon>
        <taxon>Pezizomycotina</taxon>
        <taxon>Sordariomycetes</taxon>
        <taxon>Hypocreomycetidae</taxon>
        <taxon>Hypocreales</taxon>
        <taxon>Nectriaceae</taxon>
        <taxon>Fusarium</taxon>
        <taxon>Fusarium solani species complex</taxon>
    </lineage>
</organism>